<dbReference type="InterPro" id="IPR016131">
    <property type="entry name" value="Haemerythrin_Fe_BS"/>
</dbReference>
<dbReference type="AlphaFoldDB" id="A0A545UKB3"/>
<name>A0A545UKB3_9GAMM</name>
<dbReference type="GO" id="GO:0046872">
    <property type="term" value="F:metal ion binding"/>
    <property type="evidence" value="ECO:0007669"/>
    <property type="project" value="UniProtKB-KW"/>
</dbReference>
<comment type="similarity">
    <text evidence="1">Belongs to the hemerythrin family.</text>
</comment>
<dbReference type="OrthoDB" id="1122424at2"/>
<evidence type="ECO:0000256" key="4">
    <source>
        <dbReference type="ARBA" id="ARBA00023004"/>
    </source>
</evidence>
<keyword evidence="4" id="KW-0408">Iron</keyword>
<keyword evidence="2" id="KW-0561">Oxygen transport</keyword>
<evidence type="ECO:0000256" key="3">
    <source>
        <dbReference type="ARBA" id="ARBA00022723"/>
    </source>
</evidence>
<accession>A0A545UKB3</accession>
<dbReference type="EMBL" id="VIKS01000001">
    <property type="protein sequence ID" value="TQV89893.1"/>
    <property type="molecule type" value="Genomic_DNA"/>
</dbReference>
<dbReference type="NCBIfam" id="NF033749">
    <property type="entry name" value="bact_hemeryth"/>
    <property type="match status" value="1"/>
</dbReference>
<keyword evidence="3" id="KW-0479">Metal-binding</keyword>
<evidence type="ECO:0000256" key="2">
    <source>
        <dbReference type="ARBA" id="ARBA00022621"/>
    </source>
</evidence>
<comment type="caution">
    <text evidence="6">The sequence shown here is derived from an EMBL/GenBank/DDBJ whole genome shotgun (WGS) entry which is preliminary data.</text>
</comment>
<dbReference type="NCBIfam" id="TIGR02481">
    <property type="entry name" value="hemeryth_dom"/>
    <property type="match status" value="1"/>
</dbReference>
<dbReference type="InterPro" id="IPR012827">
    <property type="entry name" value="Hemerythrin_metal-bd"/>
</dbReference>
<dbReference type="PROSITE" id="PS00550">
    <property type="entry name" value="HEMERYTHRINS"/>
    <property type="match status" value="1"/>
</dbReference>
<keyword evidence="2" id="KW-0813">Transport</keyword>
<gene>
    <name evidence="6" type="ORF">FLL46_02935</name>
</gene>
<feature type="domain" description="Hemerythrin-like" evidence="5">
    <location>
        <begin position="12"/>
        <end position="127"/>
    </location>
</feature>
<evidence type="ECO:0000259" key="5">
    <source>
        <dbReference type="Pfam" id="PF01814"/>
    </source>
</evidence>
<dbReference type="PANTHER" id="PTHR37164">
    <property type="entry name" value="BACTERIOHEMERYTHRIN"/>
    <property type="match status" value="1"/>
</dbReference>
<dbReference type="Pfam" id="PF01814">
    <property type="entry name" value="Hemerythrin"/>
    <property type="match status" value="1"/>
</dbReference>
<evidence type="ECO:0000313" key="7">
    <source>
        <dbReference type="Proteomes" id="UP000315439"/>
    </source>
</evidence>
<dbReference type="Proteomes" id="UP000315439">
    <property type="component" value="Unassembled WGS sequence"/>
</dbReference>
<dbReference type="SUPFAM" id="SSF47188">
    <property type="entry name" value="Hemerythrin-like"/>
    <property type="match status" value="1"/>
</dbReference>
<dbReference type="Gene3D" id="1.20.120.50">
    <property type="entry name" value="Hemerythrin-like"/>
    <property type="match status" value="1"/>
</dbReference>
<proteinExistence type="inferred from homology"/>
<dbReference type="CDD" id="cd12107">
    <property type="entry name" value="Hemerythrin"/>
    <property type="match status" value="1"/>
</dbReference>
<organism evidence="6 7">
    <name type="scientific">Aliikangiella coralliicola</name>
    <dbReference type="NCBI Taxonomy" id="2592383"/>
    <lineage>
        <taxon>Bacteria</taxon>
        <taxon>Pseudomonadati</taxon>
        <taxon>Pseudomonadota</taxon>
        <taxon>Gammaproteobacteria</taxon>
        <taxon>Oceanospirillales</taxon>
        <taxon>Pleioneaceae</taxon>
        <taxon>Aliikangiella</taxon>
    </lineage>
</organism>
<evidence type="ECO:0000256" key="1">
    <source>
        <dbReference type="ARBA" id="ARBA00010587"/>
    </source>
</evidence>
<dbReference type="InterPro" id="IPR012312">
    <property type="entry name" value="Hemerythrin-like"/>
</dbReference>
<dbReference type="GO" id="GO:0005344">
    <property type="term" value="F:oxygen carrier activity"/>
    <property type="evidence" value="ECO:0007669"/>
    <property type="project" value="UniProtKB-KW"/>
</dbReference>
<keyword evidence="7" id="KW-1185">Reference proteome</keyword>
<sequence length="151" mass="17983">MLVTWSDELSVGIQEIDEQHKVLVNLLNQLYNAIVHQHGNEDAKEILGRLLEYTRVHFAVEESLMRILGYPDYDEHKKHHELLLNEVKMLGEKVMNGKKAIGFELLHFLKKWLTKHIMEEDKLYTPFFIARGVKTSYEKRSWMSKFWNSFH</sequence>
<reference evidence="6 7" key="1">
    <citation type="submission" date="2019-07" db="EMBL/GenBank/DDBJ databases">
        <title>Draft genome for Aliikangiella sp. M105.</title>
        <authorList>
            <person name="Wang G."/>
        </authorList>
    </citation>
    <scope>NUCLEOTIDE SEQUENCE [LARGE SCALE GENOMIC DNA]</scope>
    <source>
        <strain evidence="6 7">M105</strain>
    </source>
</reference>
<dbReference type="InterPro" id="IPR035938">
    <property type="entry name" value="Hemerythrin-like_sf"/>
</dbReference>
<protein>
    <submittedName>
        <fullName evidence="6">Bacteriohemerythrin</fullName>
    </submittedName>
</protein>
<dbReference type="InterPro" id="IPR050669">
    <property type="entry name" value="Hemerythrin"/>
</dbReference>
<evidence type="ECO:0000313" key="6">
    <source>
        <dbReference type="EMBL" id="TQV89893.1"/>
    </source>
</evidence>
<dbReference type="PANTHER" id="PTHR37164:SF1">
    <property type="entry name" value="BACTERIOHEMERYTHRIN"/>
    <property type="match status" value="1"/>
</dbReference>